<name>A0A0A9F385_ARUDO</name>
<proteinExistence type="predicted"/>
<reference evidence="1" key="2">
    <citation type="journal article" date="2015" name="Data Brief">
        <title>Shoot transcriptome of the giant reed, Arundo donax.</title>
        <authorList>
            <person name="Barrero R.A."/>
            <person name="Guerrero F.D."/>
            <person name="Moolhuijzen P."/>
            <person name="Goolsby J.A."/>
            <person name="Tidwell J."/>
            <person name="Bellgard S.E."/>
            <person name="Bellgard M.I."/>
        </authorList>
    </citation>
    <scope>NUCLEOTIDE SEQUENCE</scope>
    <source>
        <tissue evidence="1">Shoot tissue taken approximately 20 cm above the soil surface</tissue>
    </source>
</reference>
<dbReference type="EMBL" id="GBRH01192252">
    <property type="protein sequence ID" value="JAE05644.1"/>
    <property type="molecule type" value="Transcribed_RNA"/>
</dbReference>
<organism evidence="1">
    <name type="scientific">Arundo donax</name>
    <name type="common">Giant reed</name>
    <name type="synonym">Donax arundinaceus</name>
    <dbReference type="NCBI Taxonomy" id="35708"/>
    <lineage>
        <taxon>Eukaryota</taxon>
        <taxon>Viridiplantae</taxon>
        <taxon>Streptophyta</taxon>
        <taxon>Embryophyta</taxon>
        <taxon>Tracheophyta</taxon>
        <taxon>Spermatophyta</taxon>
        <taxon>Magnoliopsida</taxon>
        <taxon>Liliopsida</taxon>
        <taxon>Poales</taxon>
        <taxon>Poaceae</taxon>
        <taxon>PACMAD clade</taxon>
        <taxon>Arundinoideae</taxon>
        <taxon>Arundineae</taxon>
        <taxon>Arundo</taxon>
    </lineage>
</organism>
<accession>A0A0A9F385</accession>
<protein>
    <submittedName>
        <fullName evidence="1">Uncharacterized protein</fullName>
    </submittedName>
</protein>
<sequence length="9" mass="979">MASISTPSW</sequence>
<evidence type="ECO:0000313" key="1">
    <source>
        <dbReference type="EMBL" id="JAE05644.1"/>
    </source>
</evidence>
<reference evidence="1" key="1">
    <citation type="submission" date="2014-09" db="EMBL/GenBank/DDBJ databases">
        <authorList>
            <person name="Magalhaes I.L.F."/>
            <person name="Oliveira U."/>
            <person name="Santos F.R."/>
            <person name="Vidigal T.H.D.A."/>
            <person name="Brescovit A.D."/>
            <person name="Santos A.J."/>
        </authorList>
    </citation>
    <scope>NUCLEOTIDE SEQUENCE</scope>
    <source>
        <tissue evidence="1">Shoot tissue taken approximately 20 cm above the soil surface</tissue>
    </source>
</reference>